<name>K5WGD1_PHACS</name>
<dbReference type="RefSeq" id="XP_007393667.1">
    <property type="nucleotide sequence ID" value="XM_007393605.1"/>
</dbReference>
<dbReference type="EMBL" id="JH930470">
    <property type="protein sequence ID" value="EKM58350.1"/>
    <property type="molecule type" value="Genomic_DNA"/>
</dbReference>
<feature type="compositionally biased region" description="Polar residues" evidence="1">
    <location>
        <begin position="7"/>
        <end position="20"/>
    </location>
</feature>
<proteinExistence type="predicted"/>
<reference evidence="2 3" key="1">
    <citation type="journal article" date="2012" name="BMC Genomics">
        <title>Comparative genomics of the white-rot fungi, Phanerochaete carnosa and P. chrysosporium, to elucidate the genetic basis of the distinct wood types they colonize.</title>
        <authorList>
            <person name="Suzuki H."/>
            <person name="MacDonald J."/>
            <person name="Syed K."/>
            <person name="Salamov A."/>
            <person name="Hori C."/>
            <person name="Aerts A."/>
            <person name="Henrissat B."/>
            <person name="Wiebenga A."/>
            <person name="vanKuyk P.A."/>
            <person name="Barry K."/>
            <person name="Lindquist E."/>
            <person name="LaButti K."/>
            <person name="Lapidus A."/>
            <person name="Lucas S."/>
            <person name="Coutinho P."/>
            <person name="Gong Y."/>
            <person name="Samejima M."/>
            <person name="Mahadevan R."/>
            <person name="Abou-Zaid M."/>
            <person name="de Vries R.P."/>
            <person name="Igarashi K."/>
            <person name="Yadav J.S."/>
            <person name="Grigoriev I.V."/>
            <person name="Master E.R."/>
        </authorList>
    </citation>
    <scope>NUCLEOTIDE SEQUENCE [LARGE SCALE GENOMIC DNA]</scope>
    <source>
        <strain evidence="2 3">HHB-10118-sp</strain>
    </source>
</reference>
<dbReference type="AlphaFoldDB" id="K5WGD1"/>
<accession>K5WGD1</accession>
<evidence type="ECO:0000256" key="1">
    <source>
        <dbReference type="SAM" id="MobiDB-lite"/>
    </source>
</evidence>
<dbReference type="Proteomes" id="UP000008370">
    <property type="component" value="Unassembled WGS sequence"/>
</dbReference>
<dbReference type="OrthoDB" id="2735833at2759"/>
<dbReference type="InParanoid" id="K5WGD1"/>
<dbReference type="GeneID" id="18915530"/>
<dbReference type="HOGENOM" id="CLU_091769_0_0_1"/>
<protein>
    <submittedName>
        <fullName evidence="2">Uncharacterized protein</fullName>
    </submittedName>
</protein>
<sequence>MPKSLVAPSNDSLASVSTAVPRTDPNPTPAPEDALQRAKDISTHIEQEFGLSKLGGETGQGPLGFHIGLAPSYGTLTSESLKTMDEKLQVAMASILRTLAARDVKSMPWNDVMAIMRQDATIECMNNAVKRHEILSKPPKRYFFRSQSITDADVLDEIHAWFCKLVQDVEVLNVTKIDTKVLANIVARTDVSIKLLKASTHTKTGRNEESLLDIGFLRFPSITNPLFRLYHIEIKAWVQRKQSLSFIKEDSSGVKGEFYSCDFRPCKEIIDAISPEVREKALRQVEALFRS</sequence>
<gene>
    <name evidence="2" type="ORF">PHACADRAFT_252605</name>
</gene>
<keyword evidence="3" id="KW-1185">Reference proteome</keyword>
<evidence type="ECO:0000313" key="2">
    <source>
        <dbReference type="EMBL" id="EKM58350.1"/>
    </source>
</evidence>
<evidence type="ECO:0000313" key="3">
    <source>
        <dbReference type="Proteomes" id="UP000008370"/>
    </source>
</evidence>
<organism evidence="2 3">
    <name type="scientific">Phanerochaete carnosa (strain HHB-10118-sp)</name>
    <name type="common">White-rot fungus</name>
    <name type="synonym">Peniophora carnosa</name>
    <dbReference type="NCBI Taxonomy" id="650164"/>
    <lineage>
        <taxon>Eukaryota</taxon>
        <taxon>Fungi</taxon>
        <taxon>Dikarya</taxon>
        <taxon>Basidiomycota</taxon>
        <taxon>Agaricomycotina</taxon>
        <taxon>Agaricomycetes</taxon>
        <taxon>Polyporales</taxon>
        <taxon>Phanerochaetaceae</taxon>
        <taxon>Phanerochaete</taxon>
    </lineage>
</organism>
<dbReference type="KEGG" id="pco:PHACADRAFT_252605"/>
<feature type="region of interest" description="Disordered" evidence="1">
    <location>
        <begin position="1"/>
        <end position="34"/>
    </location>
</feature>